<reference evidence="5 6" key="1">
    <citation type="submission" date="2012-11" db="EMBL/GenBank/DDBJ databases">
        <title>FINISHED of Natronococcus occultus SP4, DSM 3396.</title>
        <authorList>
            <consortium name="DOE Joint Genome Institute"/>
            <person name="Eisen J."/>
            <person name="Huntemann M."/>
            <person name="Wei C.-L."/>
            <person name="Han J."/>
            <person name="Detter J.C."/>
            <person name="Han C."/>
            <person name="Tapia R."/>
            <person name="Chen A."/>
            <person name="Kyrpides N."/>
            <person name="Mavromatis K."/>
            <person name="Markowitz V."/>
            <person name="Szeto E."/>
            <person name="Ivanova N."/>
            <person name="Mikhailova N."/>
            <person name="Ovchinnikova G."/>
            <person name="Pagani I."/>
            <person name="Pati A."/>
            <person name="Goodwin L."/>
            <person name="Nordberg H.P."/>
            <person name="Cantor M.N."/>
            <person name="Hua S.X."/>
            <person name="Woyke T."/>
            <person name="Eisen J."/>
            <person name="Klenk H.-P."/>
            <person name="Klenk H.-P."/>
        </authorList>
    </citation>
    <scope>NUCLEOTIDE SEQUENCE [LARGE SCALE GENOMIC DNA]</scope>
    <source>
        <strain evidence="5 6">SP4</strain>
    </source>
</reference>
<dbReference type="InterPro" id="IPR030855">
    <property type="entry name" value="Bifunct_BirA"/>
</dbReference>
<evidence type="ECO:0000256" key="2">
    <source>
        <dbReference type="ARBA" id="ARBA00022741"/>
    </source>
</evidence>
<dbReference type="KEGG" id="nou:Natoc_2695"/>
<dbReference type="PANTHER" id="PTHR12835:SF5">
    <property type="entry name" value="BIOTIN--PROTEIN LIGASE"/>
    <property type="match status" value="1"/>
</dbReference>
<dbReference type="InterPro" id="IPR004143">
    <property type="entry name" value="BPL_LPL_catalytic"/>
</dbReference>
<dbReference type="Pfam" id="PF02237">
    <property type="entry name" value="BPL_C"/>
    <property type="match status" value="1"/>
</dbReference>
<gene>
    <name evidence="5" type="ORF">Natoc_2695</name>
</gene>
<dbReference type="SUPFAM" id="SSF50037">
    <property type="entry name" value="C-terminal domain of transcriptional repressors"/>
    <property type="match status" value="1"/>
</dbReference>
<dbReference type="EMBL" id="CP003929">
    <property type="protein sequence ID" value="AGB38456.1"/>
    <property type="molecule type" value="Genomic_DNA"/>
</dbReference>
<dbReference type="Gene3D" id="1.10.10.10">
    <property type="entry name" value="Winged helix-like DNA-binding domain superfamily/Winged helix DNA-binding domain"/>
    <property type="match status" value="1"/>
</dbReference>
<evidence type="ECO:0000313" key="6">
    <source>
        <dbReference type="Proteomes" id="UP000010878"/>
    </source>
</evidence>
<dbReference type="PROSITE" id="PS51733">
    <property type="entry name" value="BPL_LPL_CATALYTIC"/>
    <property type="match status" value="1"/>
</dbReference>
<dbReference type="InterPro" id="IPR003142">
    <property type="entry name" value="BPL_C"/>
</dbReference>
<dbReference type="GeneID" id="14404482"/>
<organism evidence="5 6">
    <name type="scientific">Natronococcus occultus SP4</name>
    <dbReference type="NCBI Taxonomy" id="694430"/>
    <lineage>
        <taxon>Archaea</taxon>
        <taxon>Methanobacteriati</taxon>
        <taxon>Methanobacteriota</taxon>
        <taxon>Stenosarchaea group</taxon>
        <taxon>Halobacteria</taxon>
        <taxon>Halobacteriales</taxon>
        <taxon>Natrialbaceae</taxon>
        <taxon>Natronococcus</taxon>
    </lineage>
</organism>
<evidence type="ECO:0000259" key="4">
    <source>
        <dbReference type="PROSITE" id="PS51733"/>
    </source>
</evidence>
<sequence>MNETRRAILEAIGDGPVSGPEIAEELDISRAAVWKQIDALREAGFEIEGGTSGYELTAVTAYNGPAVEYGLEAPFSIEYHDAIGSTNDRARELATDGASDVGVLADEQTGGRGRLERAWTAPSGGVWLSLVTRPSVAPARAPLYTLAASVATARAAREAGVDARIKWPNDVVVPVGDDGGYRKLAGILTEMEGETDRIAWLVVGIGVNANVDADALPPEATSIRAEAGDVDRRAFVQRLLEEFDRFRTDLEDVVPAWRELALTLGQRVRVERPTDELVGEAVDVTESGALVVETDDGRETVSAGDCEHLRPR</sequence>
<dbReference type="InterPro" id="IPR004408">
    <property type="entry name" value="Biotin_CoA_COase_ligase"/>
</dbReference>
<dbReference type="NCBIfam" id="TIGR00121">
    <property type="entry name" value="birA_ligase"/>
    <property type="match status" value="1"/>
</dbReference>
<dbReference type="SUPFAM" id="SSF55681">
    <property type="entry name" value="Class II aaRS and biotin synthetases"/>
    <property type="match status" value="1"/>
</dbReference>
<dbReference type="HAMAP" id="MF_00978">
    <property type="entry name" value="Bifunct_BirA"/>
    <property type="match status" value="1"/>
</dbReference>
<evidence type="ECO:0000256" key="3">
    <source>
        <dbReference type="ARBA" id="ARBA00022840"/>
    </source>
</evidence>
<feature type="domain" description="BPL/LPL catalytic" evidence="4">
    <location>
        <begin position="62"/>
        <end position="251"/>
    </location>
</feature>
<dbReference type="InterPro" id="IPR045864">
    <property type="entry name" value="aa-tRNA-synth_II/BPL/LPL"/>
</dbReference>
<keyword evidence="2" id="KW-0547">Nucleotide-binding</keyword>
<dbReference type="GO" id="GO:0005737">
    <property type="term" value="C:cytoplasm"/>
    <property type="evidence" value="ECO:0007669"/>
    <property type="project" value="TreeGrafter"/>
</dbReference>
<dbReference type="AlphaFoldDB" id="L0K0C8"/>
<keyword evidence="1 5" id="KW-0436">Ligase</keyword>
<dbReference type="SUPFAM" id="SSF46785">
    <property type="entry name" value="Winged helix' DNA-binding domain"/>
    <property type="match status" value="1"/>
</dbReference>
<protein>
    <submittedName>
        <fullName evidence="5">BirA, biotin-(Acetyl-CoA-carboxylase) ligase</fullName>
    </submittedName>
</protein>
<evidence type="ECO:0000313" key="5">
    <source>
        <dbReference type="EMBL" id="AGB38456.1"/>
    </source>
</evidence>
<dbReference type="GO" id="GO:0004077">
    <property type="term" value="F:biotin--[biotin carboxyl-carrier protein] ligase activity"/>
    <property type="evidence" value="ECO:0007669"/>
    <property type="project" value="InterPro"/>
</dbReference>
<dbReference type="eggNOG" id="arCOG01679">
    <property type="taxonomic scope" value="Archaea"/>
</dbReference>
<proteinExistence type="inferred from homology"/>
<accession>L0K0C8</accession>
<dbReference type="InterPro" id="IPR036390">
    <property type="entry name" value="WH_DNA-bd_sf"/>
</dbReference>
<keyword evidence="6" id="KW-1185">Reference proteome</keyword>
<dbReference type="Pfam" id="PF03099">
    <property type="entry name" value="BPL_LplA_LipB"/>
    <property type="match status" value="1"/>
</dbReference>
<dbReference type="CDD" id="cd00090">
    <property type="entry name" value="HTH_ARSR"/>
    <property type="match status" value="1"/>
</dbReference>
<dbReference type="Pfam" id="PF08279">
    <property type="entry name" value="HTH_11"/>
    <property type="match status" value="1"/>
</dbReference>
<dbReference type="InterPro" id="IPR036388">
    <property type="entry name" value="WH-like_DNA-bd_sf"/>
</dbReference>
<dbReference type="HOGENOM" id="CLU_051096_0_0_2"/>
<keyword evidence="3" id="KW-0067">ATP-binding</keyword>
<dbReference type="GO" id="GO:0005524">
    <property type="term" value="F:ATP binding"/>
    <property type="evidence" value="ECO:0007669"/>
    <property type="project" value="UniProtKB-KW"/>
</dbReference>
<dbReference type="GO" id="GO:0006355">
    <property type="term" value="P:regulation of DNA-templated transcription"/>
    <property type="evidence" value="ECO:0007669"/>
    <property type="project" value="InterPro"/>
</dbReference>
<dbReference type="eggNOG" id="arCOG01940">
    <property type="taxonomic scope" value="Archaea"/>
</dbReference>
<dbReference type="InterPro" id="IPR011991">
    <property type="entry name" value="ArsR-like_HTH"/>
</dbReference>
<evidence type="ECO:0000256" key="1">
    <source>
        <dbReference type="ARBA" id="ARBA00022598"/>
    </source>
</evidence>
<dbReference type="Gene3D" id="2.30.30.100">
    <property type="match status" value="1"/>
</dbReference>
<dbReference type="PANTHER" id="PTHR12835">
    <property type="entry name" value="BIOTIN PROTEIN LIGASE"/>
    <property type="match status" value="1"/>
</dbReference>
<dbReference type="Proteomes" id="UP000010878">
    <property type="component" value="Chromosome"/>
</dbReference>
<name>L0K0C8_9EURY</name>
<dbReference type="InterPro" id="IPR013196">
    <property type="entry name" value="HTH_11"/>
</dbReference>
<dbReference type="InterPro" id="IPR008988">
    <property type="entry name" value="Transcriptional_repressor_C"/>
</dbReference>
<dbReference type="OrthoDB" id="46252at2157"/>
<dbReference type="Gene3D" id="3.30.930.10">
    <property type="entry name" value="Bira Bifunctional Protein, Domain 2"/>
    <property type="match status" value="1"/>
</dbReference>
<dbReference type="RefSeq" id="WP_015321896.1">
    <property type="nucleotide sequence ID" value="NC_019974.1"/>
</dbReference>
<dbReference type="CDD" id="cd16442">
    <property type="entry name" value="BPL"/>
    <property type="match status" value="1"/>
</dbReference>
<dbReference type="STRING" id="694430.Natoc_2695"/>